<evidence type="ECO:0000259" key="2">
    <source>
        <dbReference type="Pfam" id="PF03779"/>
    </source>
</evidence>
<evidence type="ECO:0000313" key="4">
    <source>
        <dbReference type="Proteomes" id="UP000070433"/>
    </source>
</evidence>
<keyword evidence="1" id="KW-1133">Transmembrane helix</keyword>
<feature type="transmembrane region" description="Helical" evidence="1">
    <location>
        <begin position="66"/>
        <end position="83"/>
    </location>
</feature>
<organism evidence="3 4">
    <name type="scientific">Ramlibacter tataouinensis</name>
    <dbReference type="NCBI Taxonomy" id="94132"/>
    <lineage>
        <taxon>Bacteria</taxon>
        <taxon>Pseudomonadati</taxon>
        <taxon>Pseudomonadota</taxon>
        <taxon>Betaproteobacteria</taxon>
        <taxon>Burkholderiales</taxon>
        <taxon>Comamonadaceae</taxon>
        <taxon>Ramlibacter</taxon>
    </lineage>
</organism>
<dbReference type="InterPro" id="IPR005530">
    <property type="entry name" value="SPW"/>
</dbReference>
<dbReference type="OrthoDB" id="32521at2"/>
<gene>
    <name evidence="3" type="ORF">UC35_15695</name>
</gene>
<evidence type="ECO:0000313" key="3">
    <source>
        <dbReference type="EMBL" id="AMO24036.1"/>
    </source>
</evidence>
<dbReference type="AlphaFoldDB" id="A0A127JVJ1"/>
<proteinExistence type="predicted"/>
<keyword evidence="1" id="KW-0472">Membrane</keyword>
<feature type="transmembrane region" description="Helical" evidence="1">
    <location>
        <begin position="89"/>
        <end position="106"/>
    </location>
</feature>
<feature type="transmembrane region" description="Helical" evidence="1">
    <location>
        <begin position="39"/>
        <end position="59"/>
    </location>
</feature>
<dbReference type="Pfam" id="PF03779">
    <property type="entry name" value="SPW"/>
    <property type="match status" value="1"/>
</dbReference>
<dbReference type="EMBL" id="CP010951">
    <property type="protein sequence ID" value="AMO24036.1"/>
    <property type="molecule type" value="Genomic_DNA"/>
</dbReference>
<dbReference type="PROSITE" id="PS51257">
    <property type="entry name" value="PROKAR_LIPOPROTEIN"/>
    <property type="match status" value="1"/>
</dbReference>
<name>A0A127JVJ1_9BURK</name>
<keyword evidence="4" id="KW-1185">Reference proteome</keyword>
<keyword evidence="1" id="KW-0812">Transmembrane</keyword>
<sequence length="121" mass="13227">MKQMKHWQDPVNALLGAWLIACPWVLGFARETTAMSNMVVIGIALIAVAMGAILVPQAWEEWTEAALGLWLMVSPWVLGFTHVQAARDTAILTGVVVLALAVWVLFSDKDWGLLRDGRTAG</sequence>
<evidence type="ECO:0000256" key="1">
    <source>
        <dbReference type="SAM" id="Phobius"/>
    </source>
</evidence>
<dbReference type="Proteomes" id="UP000070433">
    <property type="component" value="Chromosome"/>
</dbReference>
<protein>
    <submittedName>
        <fullName evidence="3">SPW repeat protein</fullName>
    </submittedName>
</protein>
<reference evidence="3 4" key="1">
    <citation type="journal article" date="2014" name="Int. J. Syst. Evol. Microbiol.">
        <title>Ramlibacter solisilvae sp. nov., isolated from forest soil, and emended description of the genus Ramlibacter.</title>
        <authorList>
            <person name="Lee H.J."/>
            <person name="Lee S.H."/>
            <person name="Lee S.S."/>
            <person name="Lee J.S."/>
            <person name="Kim Y."/>
            <person name="Kim S.C."/>
            <person name="Jeon C.O."/>
        </authorList>
    </citation>
    <scope>NUCLEOTIDE SEQUENCE [LARGE SCALE GENOMIC DNA]</scope>
    <source>
        <strain evidence="3 4">5-10</strain>
    </source>
</reference>
<feature type="domain" description="SPW repeat-containing integral membrane" evidence="2">
    <location>
        <begin position="7"/>
        <end position="102"/>
    </location>
</feature>
<dbReference type="RefSeq" id="WP_061501305.1">
    <property type="nucleotide sequence ID" value="NZ_CP010951.1"/>
</dbReference>
<accession>A0A127JVJ1</accession>